<evidence type="ECO:0000259" key="3">
    <source>
        <dbReference type="PROSITE" id="PS50209"/>
    </source>
</evidence>
<dbReference type="InterPro" id="IPR011029">
    <property type="entry name" value="DEATH-like_dom_sf"/>
</dbReference>
<dbReference type="Gene3D" id="1.10.533.10">
    <property type="entry name" value="Death Domain, Fas"/>
    <property type="match status" value="1"/>
</dbReference>
<keyword evidence="5" id="KW-1185">Reference proteome</keyword>
<dbReference type="Proteomes" id="UP001497497">
    <property type="component" value="Unassembled WGS sequence"/>
</dbReference>
<dbReference type="PANTHER" id="PTHR15034">
    <property type="entry name" value="DEATH DOMAIN-CONTAINING PROTEIN CRADD"/>
    <property type="match status" value="1"/>
</dbReference>
<dbReference type="SUPFAM" id="SSF47986">
    <property type="entry name" value="DEATH domain"/>
    <property type="match status" value="1"/>
</dbReference>
<feature type="compositionally biased region" description="Basic and acidic residues" evidence="2">
    <location>
        <begin position="285"/>
        <end position="296"/>
    </location>
</feature>
<dbReference type="EMBL" id="CAXITT010000705">
    <property type="protein sequence ID" value="CAL1545398.1"/>
    <property type="molecule type" value="Genomic_DNA"/>
</dbReference>
<gene>
    <name evidence="4" type="ORF">GSLYS_00018881001</name>
</gene>
<protein>
    <recommendedName>
        <fullName evidence="3">CARD domain-containing protein</fullName>
    </recommendedName>
</protein>
<feature type="region of interest" description="Disordered" evidence="2">
    <location>
        <begin position="273"/>
        <end position="296"/>
    </location>
</feature>
<proteinExistence type="predicted"/>
<dbReference type="InterPro" id="IPR001315">
    <property type="entry name" value="CARD"/>
</dbReference>
<feature type="coiled-coil region" evidence="1">
    <location>
        <begin position="162"/>
        <end position="264"/>
    </location>
</feature>
<accession>A0AAV2IES7</accession>
<dbReference type="CDD" id="cd01671">
    <property type="entry name" value="CARD"/>
    <property type="match status" value="1"/>
</dbReference>
<dbReference type="PROSITE" id="PS50209">
    <property type="entry name" value="CARD"/>
    <property type="match status" value="1"/>
</dbReference>
<dbReference type="GO" id="GO:0002020">
    <property type="term" value="F:protease binding"/>
    <property type="evidence" value="ECO:0007669"/>
    <property type="project" value="InterPro"/>
</dbReference>
<sequence>MAKVPTIPRKGPMEAEDALRIQKSSAYMEAHVDGRDLTATLYQDLIIDSDDKEHVESGKTRKDRIRNLLGILRQRGPRAYSGLLMALRTNGYEEIANVIEEKEKIYSKPKNNDMHRVFGRLKDQVAGHNIVIHKHGKAIGQHRVDIDELKDRVHNHVPNGEVVKIKNKYEKMLKEKEDEMQKIRRKIEEKERALQQLRNDFTEERSRLNSELDRLKKRLEESTEQYLKEKEELIKMMEAQKEELNTHREEVKEVKGEVDDMKKMFLDAVKRFDAQTAIKPGKPNKKSEARPPWKMR</sequence>
<dbReference type="GO" id="GO:0070513">
    <property type="term" value="F:death domain binding"/>
    <property type="evidence" value="ECO:0007669"/>
    <property type="project" value="InterPro"/>
</dbReference>
<comment type="caution">
    <text evidence="4">The sequence shown here is derived from an EMBL/GenBank/DDBJ whole genome shotgun (WGS) entry which is preliminary data.</text>
</comment>
<dbReference type="PANTHER" id="PTHR15034:SF5">
    <property type="entry name" value="DEATH DOMAIN-CONTAINING PROTEIN CRADD"/>
    <property type="match status" value="1"/>
</dbReference>
<organism evidence="4 5">
    <name type="scientific">Lymnaea stagnalis</name>
    <name type="common">Great pond snail</name>
    <name type="synonym">Helix stagnalis</name>
    <dbReference type="NCBI Taxonomy" id="6523"/>
    <lineage>
        <taxon>Eukaryota</taxon>
        <taxon>Metazoa</taxon>
        <taxon>Spiralia</taxon>
        <taxon>Lophotrochozoa</taxon>
        <taxon>Mollusca</taxon>
        <taxon>Gastropoda</taxon>
        <taxon>Heterobranchia</taxon>
        <taxon>Euthyneura</taxon>
        <taxon>Panpulmonata</taxon>
        <taxon>Hygrophila</taxon>
        <taxon>Lymnaeoidea</taxon>
        <taxon>Lymnaeidae</taxon>
        <taxon>Lymnaea</taxon>
    </lineage>
</organism>
<dbReference type="Pfam" id="PF00619">
    <property type="entry name" value="CARD"/>
    <property type="match status" value="1"/>
</dbReference>
<feature type="domain" description="CARD" evidence="3">
    <location>
        <begin position="13"/>
        <end position="102"/>
    </location>
</feature>
<dbReference type="InterPro" id="IPR037939">
    <property type="entry name" value="CRADD"/>
</dbReference>
<evidence type="ECO:0000256" key="2">
    <source>
        <dbReference type="SAM" id="MobiDB-lite"/>
    </source>
</evidence>
<dbReference type="AlphaFoldDB" id="A0AAV2IES7"/>
<evidence type="ECO:0000256" key="1">
    <source>
        <dbReference type="SAM" id="Coils"/>
    </source>
</evidence>
<evidence type="ECO:0000313" key="4">
    <source>
        <dbReference type="EMBL" id="CAL1545398.1"/>
    </source>
</evidence>
<evidence type="ECO:0000313" key="5">
    <source>
        <dbReference type="Proteomes" id="UP001497497"/>
    </source>
</evidence>
<reference evidence="4 5" key="1">
    <citation type="submission" date="2024-04" db="EMBL/GenBank/DDBJ databases">
        <authorList>
            <consortium name="Genoscope - CEA"/>
            <person name="William W."/>
        </authorList>
    </citation>
    <scope>NUCLEOTIDE SEQUENCE [LARGE SCALE GENOMIC DNA]</scope>
</reference>
<keyword evidence="1" id="KW-0175">Coiled coil</keyword>
<name>A0AAV2IES7_LYMST</name>
<dbReference type="GO" id="GO:0042981">
    <property type="term" value="P:regulation of apoptotic process"/>
    <property type="evidence" value="ECO:0007669"/>
    <property type="project" value="InterPro"/>
</dbReference>